<dbReference type="EMBL" id="CP136862">
    <property type="protein sequence ID" value="WOJ89040.1"/>
    <property type="molecule type" value="Genomic_DNA"/>
</dbReference>
<evidence type="ECO:0000259" key="4">
    <source>
        <dbReference type="Pfam" id="PF05506"/>
    </source>
</evidence>
<dbReference type="InterPro" id="IPR017850">
    <property type="entry name" value="Alkaline_phosphatase_core_sf"/>
</dbReference>
<dbReference type="Gene3D" id="3.40.720.10">
    <property type="entry name" value="Alkaline Phosphatase, subunit A"/>
    <property type="match status" value="2"/>
</dbReference>
<gene>
    <name evidence="5" type="ORF">RZS28_14690</name>
</gene>
<protein>
    <recommendedName>
        <fullName evidence="2">phospholipase C</fullName>
        <ecNumber evidence="2">3.1.4.3</ecNumber>
    </recommendedName>
</protein>
<organism evidence="5 6">
    <name type="scientific">Methylocapsa polymorpha</name>
    <dbReference type="NCBI Taxonomy" id="3080828"/>
    <lineage>
        <taxon>Bacteria</taxon>
        <taxon>Pseudomonadati</taxon>
        <taxon>Pseudomonadota</taxon>
        <taxon>Alphaproteobacteria</taxon>
        <taxon>Hyphomicrobiales</taxon>
        <taxon>Beijerinckiaceae</taxon>
        <taxon>Methylocapsa</taxon>
    </lineage>
</organism>
<evidence type="ECO:0000313" key="5">
    <source>
        <dbReference type="EMBL" id="WOJ89040.1"/>
    </source>
</evidence>
<dbReference type="PANTHER" id="PTHR31956:SF1">
    <property type="entry name" value="NON-SPECIFIC PHOSPHOLIPASE C1"/>
    <property type="match status" value="1"/>
</dbReference>
<evidence type="ECO:0000256" key="1">
    <source>
        <dbReference type="ARBA" id="ARBA00009717"/>
    </source>
</evidence>
<dbReference type="EC" id="3.1.4.3" evidence="2"/>
<dbReference type="InterPro" id="IPR006311">
    <property type="entry name" value="TAT_signal"/>
</dbReference>
<name>A0ABZ0HRQ8_9HYPH</name>
<dbReference type="RefSeq" id="WP_407338480.1">
    <property type="nucleotide sequence ID" value="NZ_CP136862.1"/>
</dbReference>
<comment type="similarity">
    <text evidence="1">Belongs to the bacterial phospholipase C family.</text>
</comment>
<dbReference type="InterPro" id="IPR008475">
    <property type="entry name" value="PLipase_C_C"/>
</dbReference>
<keyword evidence="6" id="KW-1185">Reference proteome</keyword>
<dbReference type="PANTHER" id="PTHR31956">
    <property type="entry name" value="NON-SPECIFIC PHOSPHOLIPASE C4-RELATED"/>
    <property type="match status" value="1"/>
</dbReference>
<accession>A0ABZ0HRQ8</accession>
<dbReference type="Proteomes" id="UP001626536">
    <property type="component" value="Chromosome"/>
</dbReference>
<dbReference type="Pfam" id="PF05506">
    <property type="entry name" value="PLipase_C_C"/>
    <property type="match status" value="2"/>
</dbReference>
<evidence type="ECO:0000256" key="3">
    <source>
        <dbReference type="ARBA" id="ARBA00022801"/>
    </source>
</evidence>
<dbReference type="InterPro" id="IPR017767">
    <property type="entry name" value="PC-PLC"/>
</dbReference>
<reference evidence="5 6" key="1">
    <citation type="submission" date="2023-10" db="EMBL/GenBank/DDBJ databases">
        <title>Novel methanotroph of the genus Methylocapsa from a subarctic wetland.</title>
        <authorList>
            <person name="Belova S.E."/>
            <person name="Oshkin I.Y."/>
            <person name="Miroshnikov K."/>
            <person name="Dedysh S.N."/>
        </authorList>
    </citation>
    <scope>NUCLEOTIDE SEQUENCE [LARGE SCALE GENOMIC DNA]</scope>
    <source>
        <strain evidence="5 6">RX1</strain>
    </source>
</reference>
<feature type="domain" description="Bacterial phospholipase C C-terminal" evidence="4">
    <location>
        <begin position="569"/>
        <end position="653"/>
    </location>
</feature>
<evidence type="ECO:0000256" key="2">
    <source>
        <dbReference type="ARBA" id="ARBA00012018"/>
    </source>
</evidence>
<proteinExistence type="inferred from homology"/>
<feature type="domain" description="Bacterial phospholipase C C-terminal" evidence="4">
    <location>
        <begin position="677"/>
        <end position="746"/>
    </location>
</feature>
<dbReference type="Pfam" id="PF04185">
    <property type="entry name" value="Phosphoesterase"/>
    <property type="match status" value="1"/>
</dbReference>
<dbReference type="NCBIfam" id="TIGR03396">
    <property type="entry name" value="PC_PLC"/>
    <property type="match status" value="1"/>
</dbReference>
<keyword evidence="3" id="KW-0378">Hydrolase</keyword>
<dbReference type="PROSITE" id="PS51318">
    <property type="entry name" value="TAT"/>
    <property type="match status" value="1"/>
</dbReference>
<evidence type="ECO:0000313" key="6">
    <source>
        <dbReference type="Proteomes" id="UP001626536"/>
    </source>
</evidence>
<dbReference type="InterPro" id="IPR007312">
    <property type="entry name" value="Phosphoesterase"/>
</dbReference>
<sequence>MKKTDRRQILQLLGLGTLAGTLDSTVAKALAIPAHNHTGTIKDVEHIVILMQENRPFDHHFGTLRGVRGFADPRAVKINLPLQSGGSVKASVFLQPAGATYASYGVLANYGNLGGPANGVPVIPPFRIDPAKLSVGLKSLGFSYIDGTDHSWSGTHLAWNSAQYDSWAIQKGPLAMSYFTRDDIPYHYALADAFTVLDNYYHSLMGPTNPNRCYMWTGCVGNVDYLGAAGSDGYGSGPITGNGLSPKGHYLAWETLPEVLDKAGVTWKIYQDLAGATFAPDFGDGGPSDSFSGNYTDNSLLYFAQYAASSKGSSLFDNACTGTALAYNQPSPGAPGSAWEAWALGLFAQFKADVQNGALPQVTWFVGPYGYTEHPEAPVNYGAWYISQILDILVSKPEVFSKTVFIVNYDEADGSFDHVVPPTPPVTFPATPDIGASTVDYHNEIVTTSTPNGPIGLGNRVPAIVISPWTKGGYVNSQVFDHTSTIQFIEKRFGVFEKNVSPWRRAVCGDLTSVFNFKNPNDEPVKLVSTASFLPPVGELSGAVNPPSVSVTKDGVIIGVPQQEKGVRPARALPYDLSVHDSVRAATNTVELFFINSGKAGAVFQVRSGGAADPVRNYTVEADKKLSGKWTVSGSYDLSVYGPNGFFRSFKGRLGLGAIALEVRSERESEWGFDGNGSISLALHNASSRNANVTLLDAYTGERVHRVLSPDGHADFPLSVDQFQGWYDLVVTIAEDPSFERRLAGHLETGRDSISDPAMGGLVALRA</sequence>